<comment type="similarity">
    <text evidence="5 6">Belongs to the TRAFAC class myosin-kinesin ATPase superfamily. Kinesin family.</text>
</comment>
<dbReference type="Ensembl" id="ENSORLT00000032552.1">
    <property type="protein sequence ID" value="ENSORLP00000033771.1"/>
    <property type="gene ID" value="ENSORLG00000001944.2"/>
</dbReference>
<reference evidence="10" key="3">
    <citation type="submission" date="2025-09" db="UniProtKB">
        <authorList>
            <consortium name="Ensembl"/>
        </authorList>
    </citation>
    <scope>IDENTIFICATION</scope>
    <source>
        <strain evidence="10">Hd-rR</strain>
    </source>
</reference>
<dbReference type="AlphaFoldDB" id="A0A3B3HPQ5"/>
<dbReference type="InterPro" id="IPR001752">
    <property type="entry name" value="Kinesin_motor_dom"/>
</dbReference>
<dbReference type="GO" id="GO:0003777">
    <property type="term" value="F:microtubule motor activity"/>
    <property type="evidence" value="ECO:0007669"/>
    <property type="project" value="InterPro"/>
</dbReference>
<feature type="compositionally biased region" description="Polar residues" evidence="8">
    <location>
        <begin position="179"/>
        <end position="189"/>
    </location>
</feature>
<feature type="region of interest" description="Disordered" evidence="8">
    <location>
        <begin position="173"/>
        <end position="196"/>
    </location>
</feature>
<evidence type="ECO:0000313" key="10">
    <source>
        <dbReference type="Ensembl" id="ENSORLP00000033771.1"/>
    </source>
</evidence>
<dbReference type="Gene3D" id="3.40.850.10">
    <property type="entry name" value="Kinesin motor domain"/>
    <property type="match status" value="1"/>
</dbReference>
<evidence type="ECO:0000256" key="7">
    <source>
        <dbReference type="SAM" id="Coils"/>
    </source>
</evidence>
<evidence type="ECO:0000256" key="3">
    <source>
        <dbReference type="ARBA" id="ARBA00022840"/>
    </source>
</evidence>
<feature type="coiled-coil region" evidence="7">
    <location>
        <begin position="526"/>
        <end position="630"/>
    </location>
</feature>
<dbReference type="GeneID" id="101168442"/>
<feature type="region of interest" description="Disordered" evidence="8">
    <location>
        <begin position="674"/>
        <end position="725"/>
    </location>
</feature>
<dbReference type="GO" id="GO:0007018">
    <property type="term" value="P:microtubule-based movement"/>
    <property type="evidence" value="ECO:0007669"/>
    <property type="project" value="InterPro"/>
</dbReference>
<feature type="domain" description="Kinesin motor" evidence="9">
    <location>
        <begin position="25"/>
        <end position="437"/>
    </location>
</feature>
<dbReference type="InterPro" id="IPR036961">
    <property type="entry name" value="Kinesin_motor_dom_sf"/>
</dbReference>
<proteinExistence type="inferred from homology"/>
<dbReference type="SMART" id="SM00129">
    <property type="entry name" value="KISc"/>
    <property type="match status" value="1"/>
</dbReference>
<dbReference type="PANTHER" id="PTHR24115">
    <property type="entry name" value="KINESIN-RELATED"/>
    <property type="match status" value="1"/>
</dbReference>
<dbReference type="Pfam" id="PF16540">
    <property type="entry name" value="MKLP1_Arf_bdg"/>
    <property type="match status" value="1"/>
</dbReference>
<feature type="region of interest" description="Disordered" evidence="8">
    <location>
        <begin position="834"/>
        <end position="878"/>
    </location>
</feature>
<dbReference type="Proteomes" id="UP000001038">
    <property type="component" value="Chromosome 3"/>
</dbReference>
<protein>
    <recommendedName>
        <fullName evidence="6">Kinesin-like protein</fullName>
    </recommendedName>
</protein>
<evidence type="ECO:0000256" key="2">
    <source>
        <dbReference type="ARBA" id="ARBA00022741"/>
    </source>
</evidence>
<feature type="binding site" evidence="5">
    <location>
        <begin position="112"/>
        <end position="119"/>
    </location>
    <ligand>
        <name>ATP</name>
        <dbReference type="ChEBI" id="CHEBI:30616"/>
    </ligand>
</feature>
<feature type="region of interest" description="Disordered" evidence="8">
    <location>
        <begin position="1"/>
        <end position="25"/>
    </location>
</feature>
<reference evidence="10" key="2">
    <citation type="submission" date="2025-08" db="UniProtKB">
        <authorList>
            <consortium name="Ensembl"/>
        </authorList>
    </citation>
    <scope>IDENTIFICATION</scope>
    <source>
        <strain evidence="10">Hd-rR</strain>
    </source>
</reference>
<keyword evidence="5 6" id="KW-0505">Motor protein</keyword>
<comment type="subcellular location">
    <subcellularLocation>
        <location evidence="1">Cytoplasm</location>
        <location evidence="1">Cytoskeleton</location>
    </subcellularLocation>
</comment>
<accession>A0A3B3HPQ5</accession>
<evidence type="ECO:0000256" key="4">
    <source>
        <dbReference type="ARBA" id="ARBA00023212"/>
    </source>
</evidence>
<dbReference type="CDD" id="cd01368">
    <property type="entry name" value="KISc_KIF23_like"/>
    <property type="match status" value="1"/>
</dbReference>
<evidence type="ECO:0000259" key="9">
    <source>
        <dbReference type="PROSITE" id="PS50067"/>
    </source>
</evidence>
<keyword evidence="4" id="KW-0206">Cytoskeleton</keyword>
<evidence type="ECO:0000313" key="11">
    <source>
        <dbReference type="Proteomes" id="UP000001038"/>
    </source>
</evidence>
<feature type="compositionally biased region" description="Polar residues" evidence="8">
    <location>
        <begin position="704"/>
        <end position="721"/>
    </location>
</feature>
<dbReference type="PROSITE" id="PS00411">
    <property type="entry name" value="KINESIN_MOTOR_1"/>
    <property type="match status" value="1"/>
</dbReference>
<evidence type="ECO:0000256" key="1">
    <source>
        <dbReference type="ARBA" id="ARBA00004245"/>
    </source>
</evidence>
<dbReference type="Bgee" id="ENSORLG00000001944">
    <property type="expression patterns" value="Expressed in blastula and 12 other cell types or tissues"/>
</dbReference>
<feature type="compositionally biased region" description="Basic residues" evidence="8">
    <location>
        <begin position="1"/>
        <end position="15"/>
    </location>
</feature>
<keyword evidence="6" id="KW-0493">Microtubule</keyword>
<dbReference type="Gene3D" id="2.60.40.4330">
    <property type="entry name" value="Kinesin-like protein Kif23, Arf6-interacting domain"/>
    <property type="match status" value="1"/>
</dbReference>
<keyword evidence="11" id="KW-1185">Reference proteome</keyword>
<dbReference type="RefSeq" id="XP_023808747.1">
    <property type="nucleotide sequence ID" value="XM_023952979.1"/>
</dbReference>
<dbReference type="SUPFAM" id="SSF52540">
    <property type="entry name" value="P-loop containing nucleoside triphosphate hydrolases"/>
    <property type="match status" value="1"/>
</dbReference>
<keyword evidence="7" id="KW-0175">Coiled coil</keyword>
<dbReference type="GO" id="GO:0008017">
    <property type="term" value="F:microtubule binding"/>
    <property type="evidence" value="ECO:0007669"/>
    <property type="project" value="InterPro"/>
</dbReference>
<feature type="region of interest" description="Disordered" evidence="8">
    <location>
        <begin position="758"/>
        <end position="799"/>
    </location>
</feature>
<feature type="compositionally biased region" description="Polar residues" evidence="8">
    <location>
        <begin position="768"/>
        <end position="783"/>
    </location>
</feature>
<name>A0A3B3HPQ5_ORYLA</name>
<feature type="compositionally biased region" description="Basic and acidic residues" evidence="8">
    <location>
        <begin position="684"/>
        <end position="700"/>
    </location>
</feature>
<keyword evidence="3 5" id="KW-0067">ATP-binding</keyword>
<dbReference type="GO" id="GO:0005524">
    <property type="term" value="F:ATP binding"/>
    <property type="evidence" value="ECO:0007669"/>
    <property type="project" value="UniProtKB-UniRule"/>
</dbReference>
<dbReference type="PANTHER" id="PTHR24115:SF600">
    <property type="entry name" value="KINESIN-LIKE PROTEIN KIF23"/>
    <property type="match status" value="1"/>
</dbReference>
<dbReference type="PRINTS" id="PR00380">
    <property type="entry name" value="KINESINHEAVY"/>
</dbReference>
<dbReference type="InterPro" id="IPR032384">
    <property type="entry name" value="Kif23_Arf-bd"/>
</dbReference>
<dbReference type="GO" id="GO:0005874">
    <property type="term" value="C:microtubule"/>
    <property type="evidence" value="ECO:0007669"/>
    <property type="project" value="UniProtKB-KW"/>
</dbReference>
<sequence>MQKTSKGRTPRRPGQKKPSNTERDPVGVYCRIRPLISEDEECCIEMISSTTIQLHAPDGLKANRNGEYKETQYSFKKVFGVNTTQMELFQDVAKPLVNDLIHCKNGLLFTYGVTGSGKTFTMTGSPGEGGLLPRSLDMLFNSIGPFQAKRYVFKPDDKNGMEIQSQVDALLERQKRDSQQSVPKTPSSRQKADPEFADMISPDEACKSESVDEDCCFSVFVSYIEIYNNYIYDLLEDAPFDPIRPKPPQSKVLREDQNHNMYVAGCTEVEVKSTEEAFEIFWKGQKKRRIANTQLNRESSRSHSVFTVKLVQAPLDADGDHILQDKNQVNVSQLCLVDLAGSERTSRTRAEGSRLREAGNINQSLMTLRTCMEVLRENQMCGTNKMVPYRDSKVTHLFKNYFDGEGKVRMIVCVNPNADDYEESALVMRFAEMTQEVEVARPVDRAIYSLPAGRRHKNQAFKDELSRRLAERGGPVNPDDPGLLNQLIESLPALPPCELVDPTDDQMLPRLIEVLERRQHIRQMMKEQFNQTANTLQSMLQQFNSQLGAKETFLHDQQSKLNEKDKVILNQRTEIERLEKKSKTLEYKIDILQKTTGMYEQDKRSLQQELESREQRLQRELAERRRMEQRMQGVVTDTKLKWEKECERRVNAKQLELQNKLWVKDEKLKQLKAIVTESSGAPAERQEKPERPSRERDRNHAQKRSASPSPLPESSQNPSHKNQARCRVVQEPYPASTPSTSSSFPSVASCVSDWEQRYPLDSGRPETPQCSSRTPAQCYSASSVGRRRGQRWAPDTPATPIVYGLDIEAGTRGNVFKTRGGGQAVQFTDIETLKQECPTAPSRKRRSGSAEGPAQIEDLENKPPAISTSLAYQKRRKP</sequence>
<dbReference type="InterPro" id="IPR019821">
    <property type="entry name" value="Kinesin_motor_CS"/>
</dbReference>
<reference evidence="10 11" key="1">
    <citation type="journal article" date="2007" name="Nature">
        <title>The medaka draft genome and insights into vertebrate genome evolution.</title>
        <authorList>
            <person name="Kasahara M."/>
            <person name="Naruse K."/>
            <person name="Sasaki S."/>
            <person name="Nakatani Y."/>
            <person name="Qu W."/>
            <person name="Ahsan B."/>
            <person name="Yamada T."/>
            <person name="Nagayasu Y."/>
            <person name="Doi K."/>
            <person name="Kasai Y."/>
            <person name="Jindo T."/>
            <person name="Kobayashi D."/>
            <person name="Shimada A."/>
            <person name="Toyoda A."/>
            <person name="Kuroki Y."/>
            <person name="Fujiyama A."/>
            <person name="Sasaki T."/>
            <person name="Shimizu A."/>
            <person name="Asakawa S."/>
            <person name="Shimizu N."/>
            <person name="Hashimoto S."/>
            <person name="Yang J."/>
            <person name="Lee Y."/>
            <person name="Matsushima K."/>
            <person name="Sugano S."/>
            <person name="Sakaizumi M."/>
            <person name="Narita T."/>
            <person name="Ohishi K."/>
            <person name="Haga S."/>
            <person name="Ohta F."/>
            <person name="Nomoto H."/>
            <person name="Nogata K."/>
            <person name="Morishita T."/>
            <person name="Endo T."/>
            <person name="Shin-I T."/>
            <person name="Takeda H."/>
            <person name="Morishita S."/>
            <person name="Kohara Y."/>
        </authorList>
    </citation>
    <scope>NUCLEOTIDE SEQUENCE [LARGE SCALE GENOMIC DNA]</scope>
    <source>
        <strain evidence="10 11">Hd-rR</strain>
    </source>
</reference>
<dbReference type="Pfam" id="PF00225">
    <property type="entry name" value="Kinesin"/>
    <property type="match status" value="1"/>
</dbReference>
<evidence type="ECO:0000256" key="5">
    <source>
        <dbReference type="PROSITE-ProRule" id="PRU00283"/>
    </source>
</evidence>
<evidence type="ECO:0000256" key="8">
    <source>
        <dbReference type="SAM" id="MobiDB-lite"/>
    </source>
</evidence>
<keyword evidence="4" id="KW-0963">Cytoplasm</keyword>
<dbReference type="InterPro" id="IPR027417">
    <property type="entry name" value="P-loop_NTPase"/>
</dbReference>
<dbReference type="InterPro" id="IPR038105">
    <property type="entry name" value="Kif23_Arf-bd_sf"/>
</dbReference>
<dbReference type="InterPro" id="IPR027640">
    <property type="entry name" value="Kinesin-like_fam"/>
</dbReference>
<gene>
    <name evidence="10" type="primary">KIF23</name>
</gene>
<keyword evidence="2 5" id="KW-0547">Nucleotide-binding</keyword>
<dbReference type="GeneTree" id="ENSGT00940000155837"/>
<evidence type="ECO:0000256" key="6">
    <source>
        <dbReference type="RuleBase" id="RU000394"/>
    </source>
</evidence>
<organism evidence="10 11">
    <name type="scientific">Oryzias latipes</name>
    <name type="common">Japanese rice fish</name>
    <name type="synonym">Japanese killifish</name>
    <dbReference type="NCBI Taxonomy" id="8090"/>
    <lineage>
        <taxon>Eukaryota</taxon>
        <taxon>Metazoa</taxon>
        <taxon>Chordata</taxon>
        <taxon>Craniata</taxon>
        <taxon>Vertebrata</taxon>
        <taxon>Euteleostomi</taxon>
        <taxon>Actinopterygii</taxon>
        <taxon>Neopterygii</taxon>
        <taxon>Teleostei</taxon>
        <taxon>Neoteleostei</taxon>
        <taxon>Acanthomorphata</taxon>
        <taxon>Ovalentaria</taxon>
        <taxon>Atherinomorphae</taxon>
        <taxon>Beloniformes</taxon>
        <taxon>Adrianichthyidae</taxon>
        <taxon>Oryziinae</taxon>
        <taxon>Oryzias</taxon>
    </lineage>
</organism>
<dbReference type="PROSITE" id="PS50067">
    <property type="entry name" value="KINESIN_MOTOR_2"/>
    <property type="match status" value="1"/>
</dbReference>